<comment type="similarity">
    <text evidence="2">Belongs to the nitroreductase family.</text>
</comment>
<accession>A0A0Q0S286</accession>
<protein>
    <submittedName>
        <fullName evidence="8">Nitroreductase</fullName>
    </submittedName>
</protein>
<keyword evidence="5" id="KW-0521">NADP</keyword>
<evidence type="ECO:0000256" key="3">
    <source>
        <dbReference type="ARBA" id="ARBA00022630"/>
    </source>
</evidence>
<evidence type="ECO:0000256" key="6">
    <source>
        <dbReference type="ARBA" id="ARBA00023002"/>
    </source>
</evidence>
<comment type="cofactor">
    <cofactor evidence="1">
        <name>FMN</name>
        <dbReference type="ChEBI" id="CHEBI:58210"/>
    </cofactor>
</comment>
<dbReference type="RefSeq" id="WP_055095737.1">
    <property type="nucleotide sequence ID" value="NZ_JRLF01000012.1"/>
</dbReference>
<dbReference type="GO" id="GO:0016491">
    <property type="term" value="F:oxidoreductase activity"/>
    <property type="evidence" value="ECO:0007669"/>
    <property type="project" value="UniProtKB-KW"/>
</dbReference>
<evidence type="ECO:0000259" key="7">
    <source>
        <dbReference type="Pfam" id="PF00881"/>
    </source>
</evidence>
<keyword evidence="6" id="KW-0560">Oxidoreductase</keyword>
<gene>
    <name evidence="8" type="ORF">RC62_1024</name>
</gene>
<dbReference type="InterPro" id="IPR000415">
    <property type="entry name" value="Nitroreductase-like"/>
</dbReference>
<keyword evidence="4" id="KW-0288">FMN</keyword>
<dbReference type="STRING" id="362413.RC62_1024"/>
<dbReference type="InterPro" id="IPR029479">
    <property type="entry name" value="Nitroreductase"/>
</dbReference>
<dbReference type="InterPro" id="IPR033878">
    <property type="entry name" value="NfsB-like"/>
</dbReference>
<sequence length="210" mass="23063">MSTLLDNLNWRYATKKFDATKKISAEDLNTLKEAVRLSASSYGLQPYKVIIVENPEIREQLKAAAYGQTQITDASQLFIFANDLNAGAESVDAYIKNISETRGVPVDALAGFADMMKGTIANLSQDAKNIWTAKQTYIALGTLLSAASELKIDATPMEGFNPAAFNEILGLDKLGLNASVIATVGYRHNEDDAQHYKKVRKSHEELFITI</sequence>
<organism evidence="8 9">
    <name type="scientific">Flavobacterium aquidurense</name>
    <dbReference type="NCBI Taxonomy" id="362413"/>
    <lineage>
        <taxon>Bacteria</taxon>
        <taxon>Pseudomonadati</taxon>
        <taxon>Bacteroidota</taxon>
        <taxon>Flavobacteriia</taxon>
        <taxon>Flavobacteriales</taxon>
        <taxon>Flavobacteriaceae</taxon>
        <taxon>Flavobacterium</taxon>
    </lineage>
</organism>
<evidence type="ECO:0000313" key="8">
    <source>
        <dbReference type="EMBL" id="KQB39343.1"/>
    </source>
</evidence>
<dbReference type="EMBL" id="JRLF01000012">
    <property type="protein sequence ID" value="KQB39343.1"/>
    <property type="molecule type" value="Genomic_DNA"/>
</dbReference>
<evidence type="ECO:0000313" key="9">
    <source>
        <dbReference type="Proteomes" id="UP000050443"/>
    </source>
</evidence>
<dbReference type="Pfam" id="PF00881">
    <property type="entry name" value="Nitroreductase"/>
    <property type="match status" value="1"/>
</dbReference>
<dbReference type="CDD" id="cd02149">
    <property type="entry name" value="NfsB-like"/>
    <property type="match status" value="1"/>
</dbReference>
<comment type="caution">
    <text evidence="8">The sequence shown here is derived from an EMBL/GenBank/DDBJ whole genome shotgun (WGS) entry which is preliminary data.</text>
</comment>
<proteinExistence type="inferred from homology"/>
<dbReference type="AlphaFoldDB" id="A0A0Q0S286"/>
<dbReference type="PANTHER" id="PTHR43673:SF2">
    <property type="entry name" value="NITROREDUCTASE"/>
    <property type="match status" value="1"/>
</dbReference>
<evidence type="ECO:0000256" key="2">
    <source>
        <dbReference type="ARBA" id="ARBA00007118"/>
    </source>
</evidence>
<feature type="domain" description="Nitroreductase" evidence="7">
    <location>
        <begin position="9"/>
        <end position="186"/>
    </location>
</feature>
<dbReference type="Proteomes" id="UP000050443">
    <property type="component" value="Unassembled WGS sequence"/>
</dbReference>
<evidence type="ECO:0000256" key="4">
    <source>
        <dbReference type="ARBA" id="ARBA00022643"/>
    </source>
</evidence>
<dbReference type="Gene3D" id="3.40.109.10">
    <property type="entry name" value="NADH Oxidase"/>
    <property type="match status" value="1"/>
</dbReference>
<evidence type="ECO:0000256" key="1">
    <source>
        <dbReference type="ARBA" id="ARBA00001917"/>
    </source>
</evidence>
<evidence type="ECO:0000256" key="5">
    <source>
        <dbReference type="ARBA" id="ARBA00022857"/>
    </source>
</evidence>
<keyword evidence="3" id="KW-0285">Flavoprotein</keyword>
<dbReference type="SUPFAM" id="SSF55469">
    <property type="entry name" value="FMN-dependent nitroreductase-like"/>
    <property type="match status" value="1"/>
</dbReference>
<dbReference type="PATRIC" id="fig|362413.3.peg.997"/>
<dbReference type="OrthoDB" id="9809288at2"/>
<name>A0A0Q0S286_9FLAO</name>
<reference evidence="8 9" key="1">
    <citation type="submission" date="2014-09" db="EMBL/GenBank/DDBJ databases">
        <title>Genome sequence of Flavobacterium aquidurense RC62.</title>
        <authorList>
            <person name="Kim J.F."/>
            <person name="Kwak M.-J."/>
        </authorList>
    </citation>
    <scope>NUCLEOTIDE SEQUENCE [LARGE SCALE GENOMIC DNA]</scope>
    <source>
        <strain evidence="8 9">RC62</strain>
    </source>
</reference>
<dbReference type="PANTHER" id="PTHR43673">
    <property type="entry name" value="NAD(P)H NITROREDUCTASE YDGI-RELATED"/>
    <property type="match status" value="1"/>
</dbReference>